<accession>A0A6I4WFR9</accession>
<dbReference type="SUPFAM" id="SSF54909">
    <property type="entry name" value="Dimeric alpha+beta barrel"/>
    <property type="match status" value="1"/>
</dbReference>
<keyword evidence="3" id="KW-1185">Reference proteome</keyword>
<dbReference type="Pfam" id="PF11695">
    <property type="entry name" value="DUF3291"/>
    <property type="match status" value="1"/>
</dbReference>
<name>A0A6I4WFR9_9ACTN</name>
<feature type="domain" description="DUF3291" evidence="1">
    <location>
        <begin position="6"/>
        <end position="143"/>
    </location>
</feature>
<dbReference type="EMBL" id="WUTW01000008">
    <property type="protein sequence ID" value="MXQ67793.1"/>
    <property type="molecule type" value="Genomic_DNA"/>
</dbReference>
<dbReference type="OrthoDB" id="2376237at2"/>
<dbReference type="RefSeq" id="WP_161105967.1">
    <property type="nucleotide sequence ID" value="NZ_JBHLYI010000011.1"/>
</dbReference>
<evidence type="ECO:0000313" key="3">
    <source>
        <dbReference type="Proteomes" id="UP000431901"/>
    </source>
</evidence>
<proteinExistence type="predicted"/>
<dbReference type="AlphaFoldDB" id="A0A6I4WFR9"/>
<gene>
    <name evidence="2" type="ORF">GQ466_27615</name>
</gene>
<dbReference type="InterPro" id="IPR021708">
    <property type="entry name" value="DUF3291"/>
</dbReference>
<dbReference type="InterPro" id="IPR011008">
    <property type="entry name" value="Dimeric_a/b-barrel"/>
</dbReference>
<sequence>MTGHHLAQLNVGRLRHPLGDPRSAGFADALAPINALADAAPGFVWRLVDEDGSDATGLRPFGDDTLINMSVWESREALWEFTYRSDHLAFLRGRRDWFEAPGGPHLALWWIPAGHVPTQEEAVERLAHLRAHGPTAYAFTFREDFAPQDA</sequence>
<evidence type="ECO:0000259" key="1">
    <source>
        <dbReference type="Pfam" id="PF11695"/>
    </source>
</evidence>
<comment type="caution">
    <text evidence="2">The sequence shown here is derived from an EMBL/GenBank/DDBJ whole genome shotgun (WGS) entry which is preliminary data.</text>
</comment>
<organism evidence="2 3">
    <name type="scientific">Actinomadura rayongensis</name>
    <dbReference type="NCBI Taxonomy" id="1429076"/>
    <lineage>
        <taxon>Bacteria</taxon>
        <taxon>Bacillati</taxon>
        <taxon>Actinomycetota</taxon>
        <taxon>Actinomycetes</taxon>
        <taxon>Streptosporangiales</taxon>
        <taxon>Thermomonosporaceae</taxon>
        <taxon>Actinomadura</taxon>
    </lineage>
</organism>
<evidence type="ECO:0000313" key="2">
    <source>
        <dbReference type="EMBL" id="MXQ67793.1"/>
    </source>
</evidence>
<dbReference type="Proteomes" id="UP000431901">
    <property type="component" value="Unassembled WGS sequence"/>
</dbReference>
<reference evidence="2 3" key="1">
    <citation type="submission" date="2019-12" db="EMBL/GenBank/DDBJ databases">
        <title>Nocardia macrotermitis sp. nov. and Nocardia aurantia sp. nov., isolated from the gut of the fungus growing-termite Macrotermes natalensis.</title>
        <authorList>
            <person name="Christine B."/>
            <person name="Rene B."/>
        </authorList>
    </citation>
    <scope>NUCLEOTIDE SEQUENCE [LARGE SCALE GENOMIC DNA]</scope>
    <source>
        <strain evidence="2 3">DSM 102126</strain>
    </source>
</reference>
<protein>
    <submittedName>
        <fullName evidence="2">DUF3291 domain-containing protein</fullName>
    </submittedName>
</protein>